<protein>
    <recommendedName>
        <fullName evidence="3">WXG100 family type VII secretion target</fullName>
    </recommendedName>
</protein>
<keyword evidence="2" id="KW-1185">Reference proteome</keyword>
<dbReference type="Proteomes" id="UP001595767">
    <property type="component" value="Unassembled WGS sequence"/>
</dbReference>
<dbReference type="EMBL" id="JBHSBA010000003">
    <property type="protein sequence ID" value="MFC4124721.1"/>
    <property type="molecule type" value="Genomic_DNA"/>
</dbReference>
<evidence type="ECO:0000313" key="2">
    <source>
        <dbReference type="Proteomes" id="UP001595767"/>
    </source>
</evidence>
<evidence type="ECO:0008006" key="3">
    <source>
        <dbReference type="Google" id="ProtNLM"/>
    </source>
</evidence>
<comment type="caution">
    <text evidence="1">The sequence shown here is derived from an EMBL/GenBank/DDBJ whole genome shotgun (WGS) entry which is preliminary data.</text>
</comment>
<organism evidence="1 2">
    <name type="scientific">Nocardia rhizosphaerae</name>
    <dbReference type="NCBI Taxonomy" id="1691571"/>
    <lineage>
        <taxon>Bacteria</taxon>
        <taxon>Bacillati</taxon>
        <taxon>Actinomycetota</taxon>
        <taxon>Actinomycetes</taxon>
        <taxon>Mycobacteriales</taxon>
        <taxon>Nocardiaceae</taxon>
        <taxon>Nocardia</taxon>
    </lineage>
</organism>
<proteinExistence type="predicted"/>
<dbReference type="SUPFAM" id="SSF140453">
    <property type="entry name" value="EsxAB dimer-like"/>
    <property type="match status" value="1"/>
</dbReference>
<gene>
    <name evidence="1" type="ORF">ACFOW8_07270</name>
</gene>
<reference evidence="2" key="1">
    <citation type="journal article" date="2019" name="Int. J. Syst. Evol. Microbiol.">
        <title>The Global Catalogue of Microorganisms (GCM) 10K type strain sequencing project: providing services to taxonomists for standard genome sequencing and annotation.</title>
        <authorList>
            <consortium name="The Broad Institute Genomics Platform"/>
            <consortium name="The Broad Institute Genome Sequencing Center for Infectious Disease"/>
            <person name="Wu L."/>
            <person name="Ma J."/>
        </authorList>
    </citation>
    <scope>NUCLEOTIDE SEQUENCE [LARGE SCALE GENOMIC DNA]</scope>
    <source>
        <strain evidence="2">CGMCC 4.7204</strain>
    </source>
</reference>
<sequence>MAEKFQYEPLLFRRAATKTGAVRDQINDVINQLENSASARGACWGSDTFGNNFYNGDADNGYGSSKKNTTDNARAMADNMNSFSNGQLESARLLEQMEKGNYDGMH</sequence>
<accession>A0ABV8L1K5</accession>
<evidence type="ECO:0000313" key="1">
    <source>
        <dbReference type="EMBL" id="MFC4124721.1"/>
    </source>
</evidence>
<dbReference type="InterPro" id="IPR036689">
    <property type="entry name" value="ESAT-6-like_sf"/>
</dbReference>
<name>A0ABV8L1K5_9NOCA</name>
<dbReference type="RefSeq" id="WP_378547273.1">
    <property type="nucleotide sequence ID" value="NZ_JBHSBA010000003.1"/>
</dbReference>